<proteinExistence type="predicted"/>
<dbReference type="InterPro" id="IPR028349">
    <property type="entry name" value="PafC-like"/>
</dbReference>
<evidence type="ECO:0000259" key="3">
    <source>
        <dbReference type="SMART" id="SM00420"/>
    </source>
</evidence>
<keyword evidence="2" id="KW-0804">Transcription</keyword>
<accession>A0AAC9UP48</accession>
<dbReference type="PIRSF" id="PIRSF016838">
    <property type="entry name" value="PafC"/>
    <property type="match status" value="1"/>
</dbReference>
<dbReference type="SUPFAM" id="SSF46785">
    <property type="entry name" value="Winged helix' DNA-binding domain"/>
    <property type="match status" value="1"/>
</dbReference>
<name>A0AAC9UP48_LATCU</name>
<dbReference type="InterPro" id="IPR013196">
    <property type="entry name" value="HTH_11"/>
</dbReference>
<dbReference type="InterPro" id="IPR001034">
    <property type="entry name" value="DeoR_HTH"/>
</dbReference>
<evidence type="ECO:0000313" key="4">
    <source>
        <dbReference type="EMBL" id="ASN60111.1"/>
    </source>
</evidence>
<organism evidence="4 5">
    <name type="scientific">Latilactobacillus curvatus</name>
    <name type="common">Lactobacillus curvatus</name>
    <dbReference type="NCBI Taxonomy" id="28038"/>
    <lineage>
        <taxon>Bacteria</taxon>
        <taxon>Bacillati</taxon>
        <taxon>Bacillota</taxon>
        <taxon>Bacilli</taxon>
        <taxon>Lactobacillales</taxon>
        <taxon>Lactobacillaceae</taxon>
        <taxon>Latilactobacillus</taxon>
    </lineage>
</organism>
<evidence type="ECO:0000313" key="5">
    <source>
        <dbReference type="Proteomes" id="UP000199749"/>
    </source>
</evidence>
<dbReference type="InterPro" id="IPR051534">
    <property type="entry name" value="CBASS_pafABC_assoc_protein"/>
</dbReference>
<dbReference type="Pfam" id="PF08279">
    <property type="entry name" value="HTH_11"/>
    <property type="match status" value="1"/>
</dbReference>
<dbReference type="EMBL" id="CP022474">
    <property type="protein sequence ID" value="ASN60111.1"/>
    <property type="molecule type" value="Genomic_DNA"/>
</dbReference>
<sequence length="298" mass="35070">MSTNRLFGMVYYLLNHQKTTTAALAAHFEVSTRTICRDINTLSSVGIPIYTETGRSGGVYLLSHFILDKVFLSKEEQNNMLTLLKGTRQINPQMSDQSFDKLSALFDKSFDDWLEIDFTAWYQNNRHDEKFTRLKNSILNKTQIKFSYASKNGLQKRCCCPYKLIFKSQAWYLQAFDLDKDDFRNFKINRMSSVEVLHQNFQSILPPEKFEQNLSRKMMPVKLVFTKEVFYRVYDEFDHNDILEIDANTVNVQTQLPDEEWLVQYLLSFGRYLKVLEPTSIKQRMQSELDAVYDNLIN</sequence>
<dbReference type="RefSeq" id="WP_089556711.1">
    <property type="nucleotide sequence ID" value="NZ_CP022474.1"/>
</dbReference>
<dbReference type="Pfam" id="PF25583">
    <property type="entry name" value="WCX"/>
    <property type="match status" value="1"/>
</dbReference>
<dbReference type="InterPro" id="IPR036388">
    <property type="entry name" value="WH-like_DNA-bd_sf"/>
</dbReference>
<dbReference type="Pfam" id="PF13280">
    <property type="entry name" value="WYL"/>
    <property type="match status" value="1"/>
</dbReference>
<dbReference type="Gene3D" id="1.10.10.10">
    <property type="entry name" value="Winged helix-like DNA-binding domain superfamily/Winged helix DNA-binding domain"/>
    <property type="match status" value="1"/>
</dbReference>
<evidence type="ECO:0000256" key="2">
    <source>
        <dbReference type="ARBA" id="ARBA00023163"/>
    </source>
</evidence>
<gene>
    <name evidence="4" type="ORF">CG419_05450</name>
</gene>
<dbReference type="InterPro" id="IPR026881">
    <property type="entry name" value="WYL_dom"/>
</dbReference>
<dbReference type="InterPro" id="IPR057727">
    <property type="entry name" value="WCX_dom"/>
</dbReference>
<evidence type="ECO:0000256" key="1">
    <source>
        <dbReference type="ARBA" id="ARBA00023015"/>
    </source>
</evidence>
<dbReference type="InterPro" id="IPR036390">
    <property type="entry name" value="WH_DNA-bd_sf"/>
</dbReference>
<feature type="domain" description="HTH deoR-type" evidence="3">
    <location>
        <begin position="5"/>
        <end position="61"/>
    </location>
</feature>
<dbReference type="Proteomes" id="UP000199749">
    <property type="component" value="Chromosome"/>
</dbReference>
<reference evidence="4 5" key="1">
    <citation type="submission" date="2017-07" db="EMBL/GenBank/DDBJ databases">
        <title>Lactobacillus curvatus MRS6 whole genome.</title>
        <authorList>
            <person name="Jans C."/>
            <person name="Lagler S."/>
            <person name="Lacroix C."/>
            <person name="Meile L."/>
            <person name="Stevens M.J.A."/>
        </authorList>
    </citation>
    <scope>NUCLEOTIDE SEQUENCE [LARGE SCALE GENOMIC DNA]</scope>
    <source>
        <strain evidence="4 5">MRS6</strain>
    </source>
</reference>
<protein>
    <submittedName>
        <fullName evidence="4">Transcriptional regulator</fullName>
    </submittedName>
</protein>
<dbReference type="SMART" id="SM00420">
    <property type="entry name" value="HTH_DEOR"/>
    <property type="match status" value="1"/>
</dbReference>
<dbReference type="PANTHER" id="PTHR34580">
    <property type="match status" value="1"/>
</dbReference>
<keyword evidence="1" id="KW-0805">Transcription regulation</keyword>
<dbReference type="AlphaFoldDB" id="A0AAC9UP48"/>
<dbReference type="PANTHER" id="PTHR34580:SF1">
    <property type="entry name" value="PROTEIN PAFC"/>
    <property type="match status" value="1"/>
</dbReference>
<dbReference type="GO" id="GO:0003700">
    <property type="term" value="F:DNA-binding transcription factor activity"/>
    <property type="evidence" value="ECO:0007669"/>
    <property type="project" value="InterPro"/>
</dbReference>
<dbReference type="PROSITE" id="PS52050">
    <property type="entry name" value="WYL"/>
    <property type="match status" value="1"/>
</dbReference>